<evidence type="ECO:0000313" key="7">
    <source>
        <dbReference type="Proteomes" id="UP001165481"/>
    </source>
</evidence>
<dbReference type="InterPro" id="IPR036388">
    <property type="entry name" value="WH-like_DNA-bd_sf"/>
</dbReference>
<dbReference type="Gene3D" id="1.10.10.10">
    <property type="entry name" value="Winged helix-like DNA-binding domain superfamily/Winged helix DNA-binding domain"/>
    <property type="match status" value="1"/>
</dbReference>
<dbReference type="PRINTS" id="PR00039">
    <property type="entry name" value="HTHLYSR"/>
</dbReference>
<reference evidence="6" key="1">
    <citation type="submission" date="2023-03" db="EMBL/GenBank/DDBJ databases">
        <title>Mesosutterella sp. nov. isolated from porcine feces.</title>
        <authorList>
            <person name="Yu S."/>
        </authorList>
    </citation>
    <scope>NUCLEOTIDE SEQUENCE</scope>
    <source>
        <strain evidence="6">AGMB02718</strain>
    </source>
</reference>
<evidence type="ECO:0000256" key="2">
    <source>
        <dbReference type="ARBA" id="ARBA00023015"/>
    </source>
</evidence>
<dbReference type="Gene3D" id="3.40.190.290">
    <property type="match status" value="1"/>
</dbReference>
<dbReference type="InterPro" id="IPR005119">
    <property type="entry name" value="LysR_subst-bd"/>
</dbReference>
<protein>
    <submittedName>
        <fullName evidence="6">LysR family transcriptional regulator</fullName>
    </submittedName>
</protein>
<evidence type="ECO:0000313" key="6">
    <source>
        <dbReference type="EMBL" id="MDL2059780.1"/>
    </source>
</evidence>
<gene>
    <name evidence="6" type="ORF">MUN46_007545</name>
</gene>
<dbReference type="Proteomes" id="UP001165481">
    <property type="component" value="Unassembled WGS sequence"/>
</dbReference>
<evidence type="ECO:0000259" key="5">
    <source>
        <dbReference type="PROSITE" id="PS50931"/>
    </source>
</evidence>
<organism evidence="6 7">
    <name type="scientific">Mesosutterella faecium</name>
    <dbReference type="NCBI Taxonomy" id="2925194"/>
    <lineage>
        <taxon>Bacteria</taxon>
        <taxon>Pseudomonadati</taxon>
        <taxon>Pseudomonadota</taxon>
        <taxon>Betaproteobacteria</taxon>
        <taxon>Burkholderiales</taxon>
        <taxon>Sutterellaceae</taxon>
        <taxon>Mesosutterella</taxon>
    </lineage>
</organism>
<sequence length="301" mass="33121">MPSTSQCEAFLAAVDRGSITAAAASLGCSQPGVTKLIRSLEKELGFSLLYRTPHGVQPTENGKELTPLFRNIIRAQRNAEEACDEINGLVRGSLTIGSYFSVSAAVLPQVLQGFSSLYPAVRIRLREGTNKELGKWLMERSVDCCFAARPGSAVVCDWIPVLRDELCAWLPAGHPLAGRKTFPLQALERAPFIITRPNEDTDIDRLLERHHIRPDIRFSTTDAYSTYRMVEAGLGISFNQSLINARWRGGVAVLPFDPPQCVELGLSLPELSNASPVTRKFISYTRRFVKEHSSEFSAAAG</sequence>
<comment type="similarity">
    <text evidence="1">Belongs to the LysR transcriptional regulatory family.</text>
</comment>
<dbReference type="PANTHER" id="PTHR30346:SF0">
    <property type="entry name" value="HCA OPERON TRANSCRIPTIONAL ACTIVATOR HCAR"/>
    <property type="match status" value="1"/>
</dbReference>
<feature type="domain" description="HTH lysR-type" evidence="5">
    <location>
        <begin position="2"/>
        <end position="59"/>
    </location>
</feature>
<evidence type="ECO:0000256" key="4">
    <source>
        <dbReference type="ARBA" id="ARBA00023163"/>
    </source>
</evidence>
<dbReference type="InterPro" id="IPR036390">
    <property type="entry name" value="WH_DNA-bd_sf"/>
</dbReference>
<comment type="caution">
    <text evidence="6">The sequence shown here is derived from an EMBL/GenBank/DDBJ whole genome shotgun (WGS) entry which is preliminary data.</text>
</comment>
<dbReference type="PROSITE" id="PS50931">
    <property type="entry name" value="HTH_LYSR"/>
    <property type="match status" value="1"/>
</dbReference>
<dbReference type="EMBL" id="JAKZJU020000001">
    <property type="protein sequence ID" value="MDL2059780.1"/>
    <property type="molecule type" value="Genomic_DNA"/>
</dbReference>
<proteinExistence type="inferred from homology"/>
<keyword evidence="4" id="KW-0804">Transcription</keyword>
<name>A0ABT7IN26_9BURK</name>
<keyword evidence="3" id="KW-0238">DNA-binding</keyword>
<dbReference type="PANTHER" id="PTHR30346">
    <property type="entry name" value="TRANSCRIPTIONAL DUAL REGULATOR HCAR-RELATED"/>
    <property type="match status" value="1"/>
</dbReference>
<dbReference type="CDD" id="cd05466">
    <property type="entry name" value="PBP2_LTTR_substrate"/>
    <property type="match status" value="1"/>
</dbReference>
<dbReference type="SUPFAM" id="SSF53850">
    <property type="entry name" value="Periplasmic binding protein-like II"/>
    <property type="match status" value="1"/>
</dbReference>
<dbReference type="RefSeq" id="WP_243377605.1">
    <property type="nucleotide sequence ID" value="NZ_JAKZJU020000001.1"/>
</dbReference>
<evidence type="ECO:0000256" key="3">
    <source>
        <dbReference type="ARBA" id="ARBA00023125"/>
    </source>
</evidence>
<keyword evidence="2" id="KW-0805">Transcription regulation</keyword>
<dbReference type="InterPro" id="IPR000847">
    <property type="entry name" value="LysR_HTH_N"/>
</dbReference>
<keyword evidence="7" id="KW-1185">Reference proteome</keyword>
<accession>A0ABT7IN26</accession>
<dbReference type="SUPFAM" id="SSF46785">
    <property type="entry name" value="Winged helix' DNA-binding domain"/>
    <property type="match status" value="1"/>
</dbReference>
<dbReference type="Pfam" id="PF03466">
    <property type="entry name" value="LysR_substrate"/>
    <property type="match status" value="1"/>
</dbReference>
<evidence type="ECO:0000256" key="1">
    <source>
        <dbReference type="ARBA" id="ARBA00009437"/>
    </source>
</evidence>
<dbReference type="Pfam" id="PF00126">
    <property type="entry name" value="HTH_1"/>
    <property type="match status" value="1"/>
</dbReference>